<sequence length="698" mass="78384">MEKEVIRWVIRLIILVVSLGYLLVWIMIPTNTFYVNWFPSIRSRTASAYFEGSGAGLLIYVFPVLFVALLASFYMQLGSKEVYVGKSSCGRWGSWKNPALVRGPLGIVSWIEMLFLAMFVVLLVWSFGSYIHRIFPNAGQDASSQGQLVWEVKLSYMALLLGLVGYICLSFLFFPVTRGSSVLRIIGVTSEESIKYHIWLGHIAMTLFMLHGLIFIIYWAKTNQISQMWQWPKVGVSNIAGETALAAGLCLWAMTWPQIRRQFFELFFYAHHLYVVFVVFFVFHVGFPSATTVLPGFYLFLLDRYLRFLQSQQRVRLVSARVLPCQTIELNFAKHPGLSYMPSSMVFINVSSISRLQWHPFTVTSSSNMDTDSLSIVIKCEGNWSKHLYEKLSSQSSPDPLPISLEGPYGPASTDFHRHDRLVMISGGSGITPFISIIRDLLFISNGDNNKMPQIKLVCIFKKAVDLTMLELLLPASSTEIDISQSNLQIEAYVTREESPGDYAKEHIRTIQFRPGRNDVPITAPLGPSSWLWLAAVIASSFVMFLLIIGVLTRYYIYKAEQKSSTATFSDAARSGLYMVAICLCISFTASLAFLCNKKWNLREVTISNMETPSISSTGAEFHSAETELEALPYQTLLDNTNVHYGEKPDLESILLGCKGSSVGVLVSGPRGLRQGVAALCSSKRADNIHFKSISFTW</sequence>
<gene>
    <name evidence="1" type="ORF">MLD38_030386</name>
</gene>
<keyword evidence="2" id="KW-1185">Reference proteome</keyword>
<evidence type="ECO:0000313" key="2">
    <source>
        <dbReference type="Proteomes" id="UP001057402"/>
    </source>
</evidence>
<reference evidence="2" key="1">
    <citation type="journal article" date="2023" name="Front. Plant Sci.">
        <title>Chromosomal-level genome assembly of Melastoma candidum provides insights into trichome evolution.</title>
        <authorList>
            <person name="Zhong Y."/>
            <person name="Wu W."/>
            <person name="Sun C."/>
            <person name="Zou P."/>
            <person name="Liu Y."/>
            <person name="Dai S."/>
            <person name="Zhou R."/>
        </authorList>
    </citation>
    <scope>NUCLEOTIDE SEQUENCE [LARGE SCALE GENOMIC DNA]</scope>
</reference>
<evidence type="ECO:0000313" key="1">
    <source>
        <dbReference type="EMBL" id="KAI4324945.1"/>
    </source>
</evidence>
<dbReference type="EMBL" id="CM042888">
    <property type="protein sequence ID" value="KAI4324945.1"/>
    <property type="molecule type" value="Genomic_DNA"/>
</dbReference>
<protein>
    <submittedName>
        <fullName evidence="1">Uncharacterized protein</fullName>
    </submittedName>
</protein>
<comment type="caution">
    <text evidence="1">The sequence shown here is derived from an EMBL/GenBank/DDBJ whole genome shotgun (WGS) entry which is preliminary data.</text>
</comment>
<proteinExistence type="predicted"/>
<accession>A0ACB9MM31</accession>
<name>A0ACB9MM31_9MYRT</name>
<dbReference type="Proteomes" id="UP001057402">
    <property type="component" value="Chromosome 9"/>
</dbReference>
<organism evidence="1 2">
    <name type="scientific">Melastoma candidum</name>
    <dbReference type="NCBI Taxonomy" id="119954"/>
    <lineage>
        <taxon>Eukaryota</taxon>
        <taxon>Viridiplantae</taxon>
        <taxon>Streptophyta</taxon>
        <taxon>Embryophyta</taxon>
        <taxon>Tracheophyta</taxon>
        <taxon>Spermatophyta</taxon>
        <taxon>Magnoliopsida</taxon>
        <taxon>eudicotyledons</taxon>
        <taxon>Gunneridae</taxon>
        <taxon>Pentapetalae</taxon>
        <taxon>rosids</taxon>
        <taxon>malvids</taxon>
        <taxon>Myrtales</taxon>
        <taxon>Melastomataceae</taxon>
        <taxon>Melastomatoideae</taxon>
        <taxon>Melastomateae</taxon>
        <taxon>Melastoma</taxon>
    </lineage>
</organism>